<dbReference type="EMBL" id="JAZGLY010000001">
    <property type="protein sequence ID" value="MEE6185713.1"/>
    <property type="molecule type" value="Genomic_DNA"/>
</dbReference>
<dbReference type="InterPro" id="IPR025738">
    <property type="entry name" value="BatD"/>
</dbReference>
<dbReference type="RefSeq" id="WP_330973122.1">
    <property type="nucleotide sequence ID" value="NZ_JAZGLY010000001.1"/>
</dbReference>
<protein>
    <recommendedName>
        <fullName evidence="4">Protein BatD</fullName>
    </recommendedName>
</protein>
<keyword evidence="1" id="KW-1133">Transmembrane helix</keyword>
<gene>
    <name evidence="2" type="ORF">V2H41_00370</name>
</gene>
<evidence type="ECO:0000313" key="2">
    <source>
        <dbReference type="EMBL" id="MEE6185713.1"/>
    </source>
</evidence>
<dbReference type="Proteomes" id="UP001357452">
    <property type="component" value="Unassembled WGS sequence"/>
</dbReference>
<evidence type="ECO:0000256" key="1">
    <source>
        <dbReference type="SAM" id="Phobius"/>
    </source>
</evidence>
<keyword evidence="3" id="KW-1185">Reference proteome</keyword>
<proteinExistence type="predicted"/>
<accession>A0ABU7RCL1</accession>
<name>A0ABU7RCL1_9BACT</name>
<evidence type="ECO:0000313" key="3">
    <source>
        <dbReference type="Proteomes" id="UP001357452"/>
    </source>
</evidence>
<sequence>MKYCAYIILLLLPIFSVYGQNDDYVPLDERIKSNLFIKVEASNTDCFVGEPIIVTYKLYSALNSESSVIKNPSFKGFEVKDLKTDADAVPSREAVDRIPFDVHTVLKVQLIPQRSGKLVLDELVMHNNVKLIDANGRKDPLLSGVKESYSLSNGYYSLNIASVPLTILATGVPSSASPNASEIVGNFRMDVQLSKKMLVPQEEAALIITLTGEGHFDKIKMPEVKWPEDVQAFPPKIDKSNVDGSGYITYTIPFKTLKPGRYIIPSIKFSYYDIVDYRHKTITNIPIAFMVTEENGQAVHEVIATDASEQVKGWLVGGVLLILLLIVVLFIRYNQHKKRIVSLNSSQKYSSREHIVLEQLSVDDFLKPAFDRLNNGGIDFYITLKQCIIRYFEKRFGLPVALFTKDALRDIMQKEKIADARQTAILHLLTELDIHIYSIAGAETDRHTLLQKARELLLHL</sequence>
<dbReference type="PANTHER" id="PTHR40940:SF2">
    <property type="entry name" value="BATD"/>
    <property type="match status" value="1"/>
</dbReference>
<dbReference type="PANTHER" id="PTHR40940">
    <property type="entry name" value="PROTEIN BATD-RELATED"/>
    <property type="match status" value="1"/>
</dbReference>
<comment type="caution">
    <text evidence="2">The sequence shown here is derived from an EMBL/GenBank/DDBJ whole genome shotgun (WGS) entry which is preliminary data.</text>
</comment>
<feature type="transmembrane region" description="Helical" evidence="1">
    <location>
        <begin position="313"/>
        <end position="331"/>
    </location>
</feature>
<evidence type="ECO:0008006" key="4">
    <source>
        <dbReference type="Google" id="ProtNLM"/>
    </source>
</evidence>
<keyword evidence="1" id="KW-0472">Membrane</keyword>
<organism evidence="2 3">
    <name type="scientific">Niabella digestorum</name>
    <dbReference type="NCBI Taxonomy" id="3117701"/>
    <lineage>
        <taxon>Bacteria</taxon>
        <taxon>Pseudomonadati</taxon>
        <taxon>Bacteroidota</taxon>
        <taxon>Chitinophagia</taxon>
        <taxon>Chitinophagales</taxon>
        <taxon>Chitinophagaceae</taxon>
        <taxon>Niabella</taxon>
    </lineage>
</organism>
<reference evidence="2 3" key="1">
    <citation type="submission" date="2024-01" db="EMBL/GenBank/DDBJ databases">
        <title>Niabella digestum sp. nov., isolated from waste digestion system.</title>
        <authorList>
            <person name="Zhang L."/>
        </authorList>
    </citation>
    <scope>NUCLEOTIDE SEQUENCE [LARGE SCALE GENOMIC DNA]</scope>
    <source>
        <strain evidence="2 3">A18</strain>
    </source>
</reference>
<keyword evidence="1" id="KW-0812">Transmembrane</keyword>